<dbReference type="InterPro" id="IPR013783">
    <property type="entry name" value="Ig-like_fold"/>
</dbReference>
<evidence type="ECO:0000256" key="5">
    <source>
        <dbReference type="ARBA" id="ARBA00023157"/>
    </source>
</evidence>
<keyword evidence="3" id="KW-1133">Transmembrane helix</keyword>
<reference evidence="12 13" key="1">
    <citation type="submission" date="2015-12" db="EMBL/GenBank/DDBJ databases">
        <title>The genome of Folsomia candida.</title>
        <authorList>
            <person name="Faddeeva A."/>
            <person name="Derks M.F."/>
            <person name="Anvar Y."/>
            <person name="Smit S."/>
            <person name="Van Straalen N."/>
            <person name="Roelofs D."/>
        </authorList>
    </citation>
    <scope>NUCLEOTIDE SEQUENCE [LARGE SCALE GENOMIC DNA]</scope>
    <source>
        <strain evidence="12 13">VU population</strain>
        <tissue evidence="12">Whole body</tissue>
    </source>
</reference>
<feature type="domain" description="AMOP" evidence="8">
    <location>
        <begin position="588"/>
        <end position="740"/>
    </location>
</feature>
<dbReference type="Pfam" id="PF00084">
    <property type="entry name" value="Sushi"/>
    <property type="match status" value="1"/>
</dbReference>
<dbReference type="InterPro" id="IPR056619">
    <property type="entry name" value="C8-3_MUC4"/>
</dbReference>
<dbReference type="InterPro" id="IPR051495">
    <property type="entry name" value="Epithelial_Barrier/Signaling"/>
</dbReference>
<dbReference type="PANTHER" id="PTHR13802">
    <property type="entry name" value="MUCIN 4-RELATED"/>
    <property type="match status" value="1"/>
</dbReference>
<evidence type="ECO:0000256" key="2">
    <source>
        <dbReference type="ARBA" id="ARBA00022692"/>
    </source>
</evidence>
<dbReference type="Pfam" id="PF23263">
    <property type="entry name" value="C8-3_MUC4"/>
    <property type="match status" value="1"/>
</dbReference>
<dbReference type="InterPro" id="IPR002909">
    <property type="entry name" value="IPT_dom"/>
</dbReference>
<keyword evidence="2" id="KW-0812">Transmembrane</keyword>
<dbReference type="PROSITE" id="PS51220">
    <property type="entry name" value="NIDO"/>
    <property type="match status" value="1"/>
</dbReference>
<dbReference type="InterPro" id="IPR000436">
    <property type="entry name" value="Sushi_SCR_CCP_dom"/>
</dbReference>
<dbReference type="PANTHER" id="PTHR13802:SF52">
    <property type="entry name" value="MUCIN-4"/>
    <property type="match status" value="1"/>
</dbReference>
<dbReference type="OMA" id="NPRWPEQ"/>
<dbReference type="Proteomes" id="UP000198287">
    <property type="component" value="Unassembled WGS sequence"/>
</dbReference>
<dbReference type="Gene3D" id="2.60.40.10">
    <property type="entry name" value="Immunoglobulins"/>
    <property type="match status" value="1"/>
</dbReference>
<name>A0A226EDC7_FOLCA</name>
<organism evidence="12 13">
    <name type="scientific">Folsomia candida</name>
    <name type="common">Springtail</name>
    <dbReference type="NCBI Taxonomy" id="158441"/>
    <lineage>
        <taxon>Eukaryota</taxon>
        <taxon>Metazoa</taxon>
        <taxon>Ecdysozoa</taxon>
        <taxon>Arthropoda</taxon>
        <taxon>Hexapoda</taxon>
        <taxon>Collembola</taxon>
        <taxon>Entomobryomorpha</taxon>
        <taxon>Isotomoidea</taxon>
        <taxon>Isotomidae</taxon>
        <taxon>Proisotominae</taxon>
        <taxon>Folsomia</taxon>
    </lineage>
</organism>
<accession>A0A226EDC7</accession>
<dbReference type="EMBL" id="LNIX01000005">
    <property type="protein sequence ID" value="OXA55047.1"/>
    <property type="molecule type" value="Genomic_DNA"/>
</dbReference>
<evidence type="ECO:0000256" key="7">
    <source>
        <dbReference type="SAM" id="SignalP"/>
    </source>
</evidence>
<evidence type="ECO:0000313" key="13">
    <source>
        <dbReference type="Proteomes" id="UP000198287"/>
    </source>
</evidence>
<sequence>MGSEKIRPFHPLMRTMLAIVLVLGSGLPITRCDYFEDFWSSEEVTTTTEAGRTLLRWRGSMVRLNKELDLLLKTTSRPSYYYYLPRTTTHPPVRKPYRLTSERLGTIRSDLLYPIPTTEEFYLSSDSFLGKLDNNRRDLVLGILILDLPFFGKKYNRIFEVSLHGHVALRPGKYSATHPFVFPNPAYPKEFDPSIIAPLYSEFKIRAEPSDGDKTAGVYLQVERHLGSRTDEIGVELRERSKWDVREGIVGAESFQPEHVIVATWRNVSFFAGDSNSGNETTATFQAVIVTDETRTYVIYNYEHIGTTPPETMNGGKIAFVGFNAGNGSAAFEYAKSENVRNLLTSGNVNGFPGRHIFRVDEAILPGQCAGNDSDKGRLIVAPESGNMLGGTIVNVTGPCFNSSREYYCRFQNTKVKAVVINGNRASCLMPQIFGSGYIQISVGVEGNGTAGAEWLAKFFVESPTRSPELVRFPNIDIRKRKLSTISWDYKNLTVNRDTLVTLEVWEYRENLNFSGSSIVLVGTLAEAIPNSGRHEIGNSSKLEKLGEELFDSNRVALVSVRFANVSAGELNPILWSRPVPLVLFYVNTGINDATCQEWLARERQRPNFTAQLTKCPCTLTQAVNDVGRYLPDPECDKDGRFSNCGLNQNAKHCVQLAIPSESGASQQCCYDIFGDLMLSYDNVWGGKPRRSHAAGAQPFNEIYKVPTLSHYLHDIAPFYSCCVWNSETSPGCYAFREEVRVSENCVGYDPPGLATVFGSLHFYTFDGVAFTFNPKGEFVLLKSNLSSNLLEIQGRFEQLPPREDGSAVNSTQLTIIAVREGNSATVEVRLRPVEARWRYKLDVLVDGEKVFFDRQKVQNFAGLTVHTPTYVLNQSVVIVTFKSGAGVEVIENKGNTAARIYLPTSFKNTTTGLFGKWDNVLQGEFPLPDGTEVATEITYDSKRLYHNFGRYWKVLENESLFSYPPRRSSLDYSDPDFVPVSSLEVPKILSDQGGRPNLTYTMVEDFCGHSYQCKFDYAITGDRWAAHFTKVYQWEYKNVRNNALKPVVSCGWLPTPRNGDKSTFRFTPGTMVEFECDRGYYLLGATRRYCSSTGEWTYPKSEFWRYGNEWGHAVNYTEGVTKCVSE</sequence>
<keyword evidence="6" id="KW-0768">Sushi</keyword>
<evidence type="ECO:0000256" key="1">
    <source>
        <dbReference type="ARBA" id="ARBA00004370"/>
    </source>
</evidence>
<dbReference type="PROSITE" id="PS50923">
    <property type="entry name" value="SUSHI"/>
    <property type="match status" value="1"/>
</dbReference>
<feature type="chain" id="PRO_5012307907" evidence="7">
    <location>
        <begin position="33"/>
        <end position="1127"/>
    </location>
</feature>
<dbReference type="SMART" id="SM00539">
    <property type="entry name" value="NIDO"/>
    <property type="match status" value="1"/>
</dbReference>
<dbReference type="Gene3D" id="2.10.70.10">
    <property type="entry name" value="Complement Module, domain 1"/>
    <property type="match status" value="1"/>
</dbReference>
<dbReference type="Pfam" id="PF06119">
    <property type="entry name" value="NIDO"/>
    <property type="match status" value="1"/>
</dbReference>
<dbReference type="SUPFAM" id="SSF57535">
    <property type="entry name" value="Complement control module/SCR domain"/>
    <property type="match status" value="1"/>
</dbReference>
<dbReference type="Pfam" id="PF00094">
    <property type="entry name" value="VWD"/>
    <property type="match status" value="1"/>
</dbReference>
<feature type="domain" description="VWFD" evidence="11">
    <location>
        <begin position="753"/>
        <end position="961"/>
    </location>
</feature>
<dbReference type="SUPFAM" id="SSF81296">
    <property type="entry name" value="E set domains"/>
    <property type="match status" value="1"/>
</dbReference>
<evidence type="ECO:0000259" key="10">
    <source>
        <dbReference type="PROSITE" id="PS51220"/>
    </source>
</evidence>
<evidence type="ECO:0000256" key="4">
    <source>
        <dbReference type="ARBA" id="ARBA00023136"/>
    </source>
</evidence>
<dbReference type="OrthoDB" id="6051552at2759"/>
<dbReference type="InterPro" id="IPR035976">
    <property type="entry name" value="Sushi/SCR/CCP_sf"/>
</dbReference>
<dbReference type="CDD" id="cd00033">
    <property type="entry name" value="CCP"/>
    <property type="match status" value="1"/>
</dbReference>
<dbReference type="SMART" id="SM00032">
    <property type="entry name" value="CCP"/>
    <property type="match status" value="1"/>
</dbReference>
<dbReference type="GO" id="GO:0016020">
    <property type="term" value="C:membrane"/>
    <property type="evidence" value="ECO:0007669"/>
    <property type="project" value="UniProtKB-SubCell"/>
</dbReference>
<keyword evidence="4" id="KW-0472">Membrane</keyword>
<dbReference type="AlphaFoldDB" id="A0A226EDC7"/>
<evidence type="ECO:0000259" key="11">
    <source>
        <dbReference type="PROSITE" id="PS51233"/>
    </source>
</evidence>
<comment type="caution">
    <text evidence="6">Lacks conserved residue(s) required for the propagation of feature annotation.</text>
</comment>
<keyword evidence="13" id="KW-1185">Reference proteome</keyword>
<dbReference type="Pfam" id="PF01833">
    <property type="entry name" value="TIG"/>
    <property type="match status" value="1"/>
</dbReference>
<comment type="caution">
    <text evidence="12">The sequence shown here is derived from an EMBL/GenBank/DDBJ whole genome shotgun (WGS) entry which is preliminary data.</text>
</comment>
<evidence type="ECO:0000256" key="6">
    <source>
        <dbReference type="PROSITE-ProRule" id="PRU00302"/>
    </source>
</evidence>
<evidence type="ECO:0000313" key="12">
    <source>
        <dbReference type="EMBL" id="OXA55047.1"/>
    </source>
</evidence>
<evidence type="ECO:0000256" key="3">
    <source>
        <dbReference type="ARBA" id="ARBA00022989"/>
    </source>
</evidence>
<feature type="signal peptide" evidence="7">
    <location>
        <begin position="1"/>
        <end position="32"/>
    </location>
</feature>
<evidence type="ECO:0000259" key="9">
    <source>
        <dbReference type="PROSITE" id="PS50923"/>
    </source>
</evidence>
<dbReference type="PROSITE" id="PS50856">
    <property type="entry name" value="AMOP"/>
    <property type="match status" value="1"/>
</dbReference>
<gene>
    <name evidence="12" type="ORF">Fcan01_11152</name>
</gene>
<dbReference type="InterPro" id="IPR005533">
    <property type="entry name" value="AMOP_dom"/>
</dbReference>
<dbReference type="InterPro" id="IPR003886">
    <property type="entry name" value="NIDO_dom"/>
</dbReference>
<evidence type="ECO:0000259" key="8">
    <source>
        <dbReference type="PROSITE" id="PS50856"/>
    </source>
</evidence>
<dbReference type="SMART" id="SM00723">
    <property type="entry name" value="AMOP"/>
    <property type="match status" value="1"/>
</dbReference>
<protein>
    <submittedName>
        <fullName evidence="12">Protein mesh</fullName>
    </submittedName>
</protein>
<dbReference type="GO" id="GO:0007160">
    <property type="term" value="P:cell-matrix adhesion"/>
    <property type="evidence" value="ECO:0007669"/>
    <property type="project" value="InterPro"/>
</dbReference>
<dbReference type="InterPro" id="IPR014756">
    <property type="entry name" value="Ig_E-set"/>
</dbReference>
<dbReference type="InterPro" id="IPR001846">
    <property type="entry name" value="VWF_type-D"/>
</dbReference>
<dbReference type="SMART" id="SM00216">
    <property type="entry name" value="VWD"/>
    <property type="match status" value="1"/>
</dbReference>
<dbReference type="PROSITE" id="PS51233">
    <property type="entry name" value="VWFD"/>
    <property type="match status" value="1"/>
</dbReference>
<feature type="domain" description="NIDO" evidence="10">
    <location>
        <begin position="198"/>
        <end position="363"/>
    </location>
</feature>
<dbReference type="Pfam" id="PF03782">
    <property type="entry name" value="AMOP"/>
    <property type="match status" value="1"/>
</dbReference>
<proteinExistence type="predicted"/>
<feature type="domain" description="Sushi" evidence="9">
    <location>
        <begin position="1049"/>
        <end position="1104"/>
    </location>
</feature>
<keyword evidence="7" id="KW-0732">Signal</keyword>
<keyword evidence="5" id="KW-1015">Disulfide bond</keyword>
<comment type="subcellular location">
    <subcellularLocation>
        <location evidence="1">Membrane</location>
    </subcellularLocation>
</comment>